<dbReference type="GO" id="GO:0047553">
    <property type="term" value="F:2-oxoglutarate synthase activity"/>
    <property type="evidence" value="ECO:0007669"/>
    <property type="project" value="UniProtKB-ARBA"/>
</dbReference>
<evidence type="ECO:0000256" key="4">
    <source>
        <dbReference type="ARBA" id="ARBA00012691"/>
    </source>
</evidence>
<dbReference type="GO" id="GO:0000287">
    <property type="term" value="F:magnesium ion binding"/>
    <property type="evidence" value="ECO:0007669"/>
    <property type="project" value="InterPro"/>
</dbReference>
<keyword evidence="12" id="KW-1185">Reference proteome</keyword>
<dbReference type="Proteomes" id="UP001432202">
    <property type="component" value="Chromosome"/>
</dbReference>
<dbReference type="Pfam" id="PF02775">
    <property type="entry name" value="TPP_enzyme_C"/>
    <property type="match status" value="1"/>
</dbReference>
<dbReference type="SUPFAM" id="SSF52467">
    <property type="entry name" value="DHS-like NAD/FAD-binding domain"/>
    <property type="match status" value="1"/>
</dbReference>
<evidence type="ECO:0000256" key="6">
    <source>
        <dbReference type="ARBA" id="ARBA00048893"/>
    </source>
</evidence>
<sequence length="531" mass="59482">MGKTSAELIIDAISSQVTDIFGIPGTHGLSLYEELRKKVGIGEIKYYMPRLEYGGAIMADYYARLKGNVGIFISVNGPGFTNSLTGLAEAYSEGSPLILISFNKEFRYRHRRQLHDIGYYDAQFEVARQITKASFRVYSPNEIPLVIEKSFRIALEDKMGPVYIEIPVDILDEKSEIEDGKIKRVNRTLVYPTEDELKEAINFLNECSRPILLLGYGASRSNIVSYIEKLGIPVLTTIRGKGSIPENHPLYSGTIFGLKEIPGDCLIALGTSFNDLETGRWGIKLPKRVLHVDPDITVFNTSIKADITIRASAEAFLEEIVEKIKKLPKWNYKVEESTRIDLPQNEITHDYLAKVLNETLDEERVIIADAGTNQVMAMDIKVYKPNSYFNSLIFNAMGSAIPAGIGAKIASPERQVVSIIGDMGFQACFNELITAVENKISFLTVLVEDGVQHFLRMNQNIRYGATFTTNVFPIDYTKVLEGIGVRVIEVKNREELKKAAEEAVSWSVKMPTVLRVHVSPNSIPSRLLTRR</sequence>
<name>A0AAX4KWG6_9CREN</name>
<dbReference type="AlphaFoldDB" id="A0AAX4KWG6"/>
<organism evidence="11 12">
    <name type="scientific">Sulfolobus tengchongensis</name>
    <dbReference type="NCBI Taxonomy" id="207809"/>
    <lineage>
        <taxon>Archaea</taxon>
        <taxon>Thermoproteota</taxon>
        <taxon>Thermoprotei</taxon>
        <taxon>Sulfolobales</taxon>
        <taxon>Sulfolobaceae</taxon>
        <taxon>Sulfolobus</taxon>
    </lineage>
</organism>
<evidence type="ECO:0000256" key="2">
    <source>
        <dbReference type="ARBA" id="ARBA00007812"/>
    </source>
</evidence>
<dbReference type="GO" id="GO:0005948">
    <property type="term" value="C:acetolactate synthase complex"/>
    <property type="evidence" value="ECO:0007669"/>
    <property type="project" value="TreeGrafter"/>
</dbReference>
<dbReference type="RefSeq" id="WP_338598276.1">
    <property type="nucleotide sequence ID" value="NZ_CP146016.1"/>
</dbReference>
<evidence type="ECO:0000256" key="3">
    <source>
        <dbReference type="ARBA" id="ARBA00011631"/>
    </source>
</evidence>
<feature type="domain" description="Thiamine pyrophosphate enzyme central" evidence="8">
    <location>
        <begin position="197"/>
        <end position="320"/>
    </location>
</feature>
<proteinExistence type="inferred from homology"/>
<evidence type="ECO:0000313" key="12">
    <source>
        <dbReference type="Proteomes" id="UP001432202"/>
    </source>
</evidence>
<dbReference type="InterPro" id="IPR045229">
    <property type="entry name" value="TPP_enz"/>
</dbReference>
<comment type="similarity">
    <text evidence="2 7">Belongs to the TPP enzyme family.</text>
</comment>
<dbReference type="GO" id="GO:0019164">
    <property type="term" value="F:pyruvate synthase activity"/>
    <property type="evidence" value="ECO:0007669"/>
    <property type="project" value="UniProtKB-ARBA"/>
</dbReference>
<comment type="function">
    <text evidence="1">Catalyzes the coenzyme A-dependent oxidative decarboxylation of different 2-oxoacids such as 2-oxoglutarate, pyruvate and 2-oxobutyrate to form their CoA derivatives.</text>
</comment>
<dbReference type="Pfam" id="PF00205">
    <property type="entry name" value="TPP_enzyme_M"/>
    <property type="match status" value="1"/>
</dbReference>
<evidence type="ECO:0000259" key="10">
    <source>
        <dbReference type="Pfam" id="PF02776"/>
    </source>
</evidence>
<evidence type="ECO:0000256" key="7">
    <source>
        <dbReference type="RuleBase" id="RU362132"/>
    </source>
</evidence>
<dbReference type="GO" id="GO:0018491">
    <property type="term" value="F:2-oxobutyrate synthase activity"/>
    <property type="evidence" value="ECO:0007669"/>
    <property type="project" value="UniProtKB-ARBA"/>
</dbReference>
<dbReference type="GO" id="GO:0050660">
    <property type="term" value="F:flavin adenine dinucleotide binding"/>
    <property type="evidence" value="ECO:0007669"/>
    <property type="project" value="TreeGrafter"/>
</dbReference>
<dbReference type="PANTHER" id="PTHR18968">
    <property type="entry name" value="THIAMINE PYROPHOSPHATE ENZYMES"/>
    <property type="match status" value="1"/>
</dbReference>
<comment type="catalytic activity">
    <reaction evidence="6">
        <text>a 2-oxocarboxylate + 2 oxidized [2Fe-2S]-[ferredoxin] + CoA = an acyl-CoA + 2 reduced [2Fe-2S]-[ferredoxin] + CO2 + H(+)</text>
        <dbReference type="Rhea" id="RHEA:42316"/>
        <dbReference type="Rhea" id="RHEA-COMP:10000"/>
        <dbReference type="Rhea" id="RHEA-COMP:10001"/>
        <dbReference type="ChEBI" id="CHEBI:15378"/>
        <dbReference type="ChEBI" id="CHEBI:16526"/>
        <dbReference type="ChEBI" id="CHEBI:33737"/>
        <dbReference type="ChEBI" id="CHEBI:33738"/>
        <dbReference type="ChEBI" id="CHEBI:35179"/>
        <dbReference type="ChEBI" id="CHEBI:57287"/>
        <dbReference type="ChEBI" id="CHEBI:58342"/>
        <dbReference type="EC" id="1.2.7.11"/>
    </reaction>
</comment>
<feature type="domain" description="Thiamine pyrophosphate enzyme TPP-binding" evidence="9">
    <location>
        <begin position="369"/>
        <end position="515"/>
    </location>
</feature>
<keyword evidence="5 7" id="KW-0786">Thiamine pyrophosphate</keyword>
<accession>A0AAX4KWG6</accession>
<dbReference type="GO" id="GO:0009099">
    <property type="term" value="P:L-valine biosynthetic process"/>
    <property type="evidence" value="ECO:0007669"/>
    <property type="project" value="TreeGrafter"/>
</dbReference>
<dbReference type="CDD" id="cd07035">
    <property type="entry name" value="TPP_PYR_POX_like"/>
    <property type="match status" value="1"/>
</dbReference>
<feature type="domain" description="Thiamine pyrophosphate enzyme N-terminal TPP-binding" evidence="10">
    <location>
        <begin position="4"/>
        <end position="115"/>
    </location>
</feature>
<reference evidence="11 12" key="1">
    <citation type="submission" date="2024-02" db="EMBL/GenBank/DDBJ databases">
        <title>STSV induces naive adaptation in Sulfolobus.</title>
        <authorList>
            <person name="Xiang X."/>
            <person name="Song M."/>
        </authorList>
    </citation>
    <scope>NUCLEOTIDE SEQUENCE [LARGE SCALE GENOMIC DNA]</scope>
    <source>
        <strain evidence="11 12">RT2</strain>
    </source>
</reference>
<dbReference type="EMBL" id="CP146016">
    <property type="protein sequence ID" value="WWQ59249.1"/>
    <property type="molecule type" value="Genomic_DNA"/>
</dbReference>
<dbReference type="InterPro" id="IPR011766">
    <property type="entry name" value="TPP_enzyme_TPP-bd"/>
</dbReference>
<protein>
    <recommendedName>
        <fullName evidence="4">2-oxoacid oxidoreductase (ferredoxin)</fullName>
        <ecNumber evidence="4">1.2.7.11</ecNumber>
    </recommendedName>
</protein>
<dbReference type="InterPro" id="IPR029035">
    <property type="entry name" value="DHS-like_NAD/FAD-binding_dom"/>
</dbReference>
<dbReference type="InterPro" id="IPR012000">
    <property type="entry name" value="Thiamin_PyroP_enz_cen_dom"/>
</dbReference>
<dbReference type="Gene3D" id="3.40.50.1220">
    <property type="entry name" value="TPP-binding domain"/>
    <property type="match status" value="1"/>
</dbReference>
<dbReference type="InterPro" id="IPR029061">
    <property type="entry name" value="THDP-binding"/>
</dbReference>
<dbReference type="InterPro" id="IPR012001">
    <property type="entry name" value="Thiamin_PyroP_enz_TPP-bd_dom"/>
</dbReference>
<evidence type="ECO:0000313" key="11">
    <source>
        <dbReference type="EMBL" id="WWQ59249.1"/>
    </source>
</evidence>
<gene>
    <name evidence="11" type="ORF">V6M85_06965</name>
</gene>
<dbReference type="Pfam" id="PF02776">
    <property type="entry name" value="TPP_enzyme_N"/>
    <property type="match status" value="1"/>
</dbReference>
<dbReference type="PANTHER" id="PTHR18968:SF13">
    <property type="entry name" value="ACETOLACTATE SYNTHASE CATALYTIC SUBUNIT, MITOCHONDRIAL"/>
    <property type="match status" value="1"/>
</dbReference>
<dbReference type="GO" id="GO:0030976">
    <property type="term" value="F:thiamine pyrophosphate binding"/>
    <property type="evidence" value="ECO:0007669"/>
    <property type="project" value="InterPro"/>
</dbReference>
<evidence type="ECO:0000259" key="8">
    <source>
        <dbReference type="Pfam" id="PF00205"/>
    </source>
</evidence>
<dbReference type="Gene3D" id="3.40.50.970">
    <property type="match status" value="2"/>
</dbReference>
<evidence type="ECO:0000256" key="5">
    <source>
        <dbReference type="ARBA" id="ARBA00023052"/>
    </source>
</evidence>
<evidence type="ECO:0000256" key="1">
    <source>
        <dbReference type="ARBA" id="ARBA00003908"/>
    </source>
</evidence>
<comment type="subunit">
    <text evidence="3">Heterodimer composed of an alpha and a beta subunit.</text>
</comment>
<dbReference type="GO" id="GO:0003984">
    <property type="term" value="F:acetolactate synthase activity"/>
    <property type="evidence" value="ECO:0007669"/>
    <property type="project" value="TreeGrafter"/>
</dbReference>
<dbReference type="GO" id="GO:0009097">
    <property type="term" value="P:isoleucine biosynthetic process"/>
    <property type="evidence" value="ECO:0007669"/>
    <property type="project" value="TreeGrafter"/>
</dbReference>
<dbReference type="SUPFAM" id="SSF52518">
    <property type="entry name" value="Thiamin diphosphate-binding fold (THDP-binding)"/>
    <property type="match status" value="2"/>
</dbReference>
<dbReference type="EC" id="1.2.7.11" evidence="4"/>
<dbReference type="CDD" id="cd00568">
    <property type="entry name" value="TPP_enzymes"/>
    <property type="match status" value="1"/>
</dbReference>
<dbReference type="GeneID" id="89336495"/>
<evidence type="ECO:0000259" key="9">
    <source>
        <dbReference type="Pfam" id="PF02775"/>
    </source>
</evidence>